<organism evidence="7 8">
    <name type="scientific">Metschnikowia bicuspidata</name>
    <dbReference type="NCBI Taxonomy" id="27322"/>
    <lineage>
        <taxon>Eukaryota</taxon>
        <taxon>Fungi</taxon>
        <taxon>Dikarya</taxon>
        <taxon>Ascomycota</taxon>
        <taxon>Saccharomycotina</taxon>
        <taxon>Pichiomycetes</taxon>
        <taxon>Metschnikowiaceae</taxon>
        <taxon>Metschnikowia</taxon>
    </lineage>
</organism>
<dbReference type="Pfam" id="PF11712">
    <property type="entry name" value="Vma12"/>
    <property type="match status" value="1"/>
</dbReference>
<evidence type="ECO:0000256" key="5">
    <source>
        <dbReference type="ARBA" id="ARBA00023136"/>
    </source>
</evidence>
<protein>
    <submittedName>
        <fullName evidence="7">Putative vacuolar ATPase assembly integral membrane protein</fullName>
    </submittedName>
</protein>
<dbReference type="Proteomes" id="UP000268321">
    <property type="component" value="Unassembled WGS sequence"/>
</dbReference>
<dbReference type="PANTHER" id="PTHR31394:SF1">
    <property type="entry name" value="TRANSMEMBRANE PROTEIN 199"/>
    <property type="match status" value="1"/>
</dbReference>
<dbReference type="GO" id="GO:0005789">
    <property type="term" value="C:endoplasmic reticulum membrane"/>
    <property type="evidence" value="ECO:0007669"/>
    <property type="project" value="UniProtKB-SubCell"/>
</dbReference>
<reference evidence="8" key="1">
    <citation type="journal article" date="2018" name="Nat. Microbiol.">
        <title>Leveraging single-cell genomics to expand the fungal tree of life.</title>
        <authorList>
            <person name="Ahrendt S.R."/>
            <person name="Quandt C.A."/>
            <person name="Ciobanu D."/>
            <person name="Clum A."/>
            <person name="Salamov A."/>
            <person name="Andreopoulos B."/>
            <person name="Cheng J.F."/>
            <person name="Woyke T."/>
            <person name="Pelin A."/>
            <person name="Henrissat B."/>
            <person name="Reynolds N.K."/>
            <person name="Benny G.L."/>
            <person name="Smith M.E."/>
            <person name="James T.Y."/>
            <person name="Grigoriev I.V."/>
        </authorList>
    </citation>
    <scope>NUCLEOTIDE SEQUENCE [LARGE SCALE GENOMIC DNA]</scope>
    <source>
        <strain evidence="8">Baker2002</strain>
    </source>
</reference>
<feature type="transmembrane region" description="Helical" evidence="6">
    <location>
        <begin position="128"/>
        <end position="148"/>
    </location>
</feature>
<evidence type="ECO:0000313" key="8">
    <source>
        <dbReference type="Proteomes" id="UP000268321"/>
    </source>
</evidence>
<keyword evidence="2 6" id="KW-0812">Transmembrane</keyword>
<dbReference type="AlphaFoldDB" id="A0A4P9ZJW5"/>
<dbReference type="InterPro" id="IPR021013">
    <property type="entry name" value="ATPase_Vma12"/>
</dbReference>
<evidence type="ECO:0000256" key="1">
    <source>
        <dbReference type="ARBA" id="ARBA00004477"/>
    </source>
</evidence>
<keyword evidence="8" id="KW-1185">Reference proteome</keyword>
<feature type="transmembrane region" description="Helical" evidence="6">
    <location>
        <begin position="160"/>
        <end position="182"/>
    </location>
</feature>
<evidence type="ECO:0000256" key="2">
    <source>
        <dbReference type="ARBA" id="ARBA00022692"/>
    </source>
</evidence>
<keyword evidence="4 6" id="KW-1133">Transmembrane helix</keyword>
<evidence type="ECO:0000256" key="3">
    <source>
        <dbReference type="ARBA" id="ARBA00022824"/>
    </source>
</evidence>
<name>A0A4P9ZJW5_9ASCO</name>
<dbReference type="PANTHER" id="PTHR31394">
    <property type="entry name" value="TRANSMEMBRANE PROTEIN 199"/>
    <property type="match status" value="1"/>
</dbReference>
<evidence type="ECO:0000256" key="4">
    <source>
        <dbReference type="ARBA" id="ARBA00022989"/>
    </source>
</evidence>
<dbReference type="OrthoDB" id="19981at2759"/>
<dbReference type="EMBL" id="ML004429">
    <property type="protein sequence ID" value="RKP32701.1"/>
    <property type="molecule type" value="Genomic_DNA"/>
</dbReference>
<comment type="subcellular location">
    <subcellularLocation>
        <location evidence="1">Endoplasmic reticulum membrane</location>
        <topology evidence="1">Multi-pass membrane protein</topology>
    </subcellularLocation>
</comment>
<keyword evidence="3" id="KW-0256">Endoplasmic reticulum</keyword>
<proteinExistence type="predicted"/>
<dbReference type="GO" id="GO:0070072">
    <property type="term" value="P:vacuolar proton-transporting V-type ATPase complex assembly"/>
    <property type="evidence" value="ECO:0007669"/>
    <property type="project" value="InterPro"/>
</dbReference>
<keyword evidence="5 6" id="KW-0472">Membrane</keyword>
<sequence>MTRFLLTPDLRRLVADSELTADEKTALLSQKEISHTNLVAFYKRCCPTPSLLLLLNTTKMVPRKNTPVNPPKTKEFLRFMEWLRLVKMEHAYQQLVNPKPALGTLYENMLDEEPYNPARAHKEVRSHITTIFNIFISVASVVYAIWYWTHTSWRLRDSYRVLLCLFFGIVVLVAEVVVYMGYLNKIDAARAKERLKKEVKSVVRRVH</sequence>
<evidence type="ECO:0000313" key="7">
    <source>
        <dbReference type="EMBL" id="RKP32701.1"/>
    </source>
</evidence>
<evidence type="ECO:0000256" key="6">
    <source>
        <dbReference type="SAM" id="Phobius"/>
    </source>
</evidence>
<accession>A0A4P9ZJW5</accession>
<gene>
    <name evidence="7" type="ORF">METBISCDRAFT_25284</name>
</gene>